<keyword evidence="3" id="KW-1185">Reference proteome</keyword>
<accession>A0AAN9RCD2</accession>
<dbReference type="AlphaFoldDB" id="A0AAN9RCD2"/>
<proteinExistence type="predicted"/>
<dbReference type="Proteomes" id="UP001374584">
    <property type="component" value="Unassembled WGS sequence"/>
</dbReference>
<keyword evidence="1" id="KW-1133">Transmembrane helix</keyword>
<sequence>MFIACGYTLYLSFALGKAIFSVPLSLIFLIQKSLLTTTTFHLLPFFVVPAPFFPFSYFSFSHTHNRPHYT</sequence>
<feature type="transmembrane region" description="Helical" evidence="1">
    <location>
        <begin position="42"/>
        <end position="60"/>
    </location>
</feature>
<protein>
    <submittedName>
        <fullName evidence="2">Uncharacterized protein</fullName>
    </submittedName>
</protein>
<keyword evidence="1" id="KW-0812">Transmembrane</keyword>
<gene>
    <name evidence="2" type="ORF">VNO80_09305</name>
</gene>
<comment type="caution">
    <text evidence="2">The sequence shown here is derived from an EMBL/GenBank/DDBJ whole genome shotgun (WGS) entry which is preliminary data.</text>
</comment>
<reference evidence="2 3" key="1">
    <citation type="submission" date="2024-01" db="EMBL/GenBank/DDBJ databases">
        <title>The genomes of 5 underutilized Papilionoideae crops provide insights into root nodulation and disease resistanc.</title>
        <authorList>
            <person name="Jiang F."/>
        </authorList>
    </citation>
    <scope>NUCLEOTIDE SEQUENCE [LARGE SCALE GENOMIC DNA]</scope>
    <source>
        <strain evidence="2">JINMINGXINNONG_FW02</strain>
        <tissue evidence="2">Leaves</tissue>
    </source>
</reference>
<feature type="transmembrane region" description="Helical" evidence="1">
    <location>
        <begin position="7"/>
        <end position="30"/>
    </location>
</feature>
<evidence type="ECO:0000313" key="3">
    <source>
        <dbReference type="Proteomes" id="UP001374584"/>
    </source>
</evidence>
<keyword evidence="1" id="KW-0472">Membrane</keyword>
<evidence type="ECO:0000313" key="2">
    <source>
        <dbReference type="EMBL" id="KAK7367296.1"/>
    </source>
</evidence>
<evidence type="ECO:0000256" key="1">
    <source>
        <dbReference type="SAM" id="Phobius"/>
    </source>
</evidence>
<name>A0AAN9RCD2_PHACN</name>
<organism evidence="2 3">
    <name type="scientific">Phaseolus coccineus</name>
    <name type="common">Scarlet runner bean</name>
    <name type="synonym">Phaseolus multiflorus</name>
    <dbReference type="NCBI Taxonomy" id="3886"/>
    <lineage>
        <taxon>Eukaryota</taxon>
        <taxon>Viridiplantae</taxon>
        <taxon>Streptophyta</taxon>
        <taxon>Embryophyta</taxon>
        <taxon>Tracheophyta</taxon>
        <taxon>Spermatophyta</taxon>
        <taxon>Magnoliopsida</taxon>
        <taxon>eudicotyledons</taxon>
        <taxon>Gunneridae</taxon>
        <taxon>Pentapetalae</taxon>
        <taxon>rosids</taxon>
        <taxon>fabids</taxon>
        <taxon>Fabales</taxon>
        <taxon>Fabaceae</taxon>
        <taxon>Papilionoideae</taxon>
        <taxon>50 kb inversion clade</taxon>
        <taxon>NPAAA clade</taxon>
        <taxon>indigoferoid/millettioid clade</taxon>
        <taxon>Phaseoleae</taxon>
        <taxon>Phaseolus</taxon>
    </lineage>
</organism>
<dbReference type="EMBL" id="JAYMYR010000004">
    <property type="protein sequence ID" value="KAK7367296.1"/>
    <property type="molecule type" value="Genomic_DNA"/>
</dbReference>